<dbReference type="GO" id="GO:0046872">
    <property type="term" value="F:metal ion binding"/>
    <property type="evidence" value="ECO:0007669"/>
    <property type="project" value="UniProtKB-UniRule"/>
</dbReference>
<proteinExistence type="inferred from homology"/>
<dbReference type="GO" id="GO:0017108">
    <property type="term" value="F:5'-flap endonuclease activity"/>
    <property type="evidence" value="ECO:0007669"/>
    <property type="project" value="UniProtKB-UniRule"/>
</dbReference>
<dbReference type="AlphaFoldDB" id="A0A8J2KRH5"/>
<evidence type="ECO:0000256" key="10">
    <source>
        <dbReference type="ARBA" id="ARBA00023125"/>
    </source>
</evidence>
<dbReference type="GO" id="GO:0006281">
    <property type="term" value="P:DNA repair"/>
    <property type="evidence" value="ECO:0007669"/>
    <property type="project" value="UniProtKB-KW"/>
</dbReference>
<organism evidence="16 17">
    <name type="scientific">Allacma fusca</name>
    <dbReference type="NCBI Taxonomy" id="39272"/>
    <lineage>
        <taxon>Eukaryota</taxon>
        <taxon>Metazoa</taxon>
        <taxon>Ecdysozoa</taxon>
        <taxon>Arthropoda</taxon>
        <taxon>Hexapoda</taxon>
        <taxon>Collembola</taxon>
        <taxon>Symphypleona</taxon>
        <taxon>Sminthuridae</taxon>
        <taxon>Allacma</taxon>
    </lineage>
</organism>
<keyword evidence="11 12" id="KW-0234">DNA repair</keyword>
<feature type="domain" description="DNA replication factor Dna2 N-terminal" evidence="13">
    <location>
        <begin position="77"/>
        <end position="269"/>
    </location>
</feature>
<evidence type="ECO:0000313" key="17">
    <source>
        <dbReference type="Proteomes" id="UP000708208"/>
    </source>
</evidence>
<dbReference type="Pfam" id="PF08696">
    <property type="entry name" value="Dna2"/>
    <property type="match status" value="1"/>
</dbReference>
<dbReference type="Pfam" id="PF13086">
    <property type="entry name" value="AAA_11"/>
    <property type="match status" value="2"/>
</dbReference>
<keyword evidence="6 12" id="KW-0347">Helicase</keyword>
<evidence type="ECO:0000256" key="5">
    <source>
        <dbReference type="ARBA" id="ARBA00022801"/>
    </source>
</evidence>
<dbReference type="PANTHER" id="PTHR10887">
    <property type="entry name" value="DNA2/NAM7 HELICASE FAMILY"/>
    <property type="match status" value="1"/>
</dbReference>
<keyword evidence="8 12" id="KW-0408">Iron</keyword>
<dbReference type="GO" id="GO:0003677">
    <property type="term" value="F:DNA binding"/>
    <property type="evidence" value="ECO:0007669"/>
    <property type="project" value="UniProtKB-UniRule"/>
</dbReference>
<keyword evidence="12" id="KW-0158">Chromosome</keyword>
<protein>
    <recommendedName>
        <fullName evidence="12">DNA replication ATP-dependent helicase/nuclease</fullName>
        <ecNumber evidence="12">3.1.-.-</ecNumber>
        <ecNumber evidence="12">3.6.4.12</ecNumber>
    </recommendedName>
</protein>
<name>A0A8J2KRH5_9HEXA</name>
<dbReference type="EC" id="3.1.-.-" evidence="12"/>
<keyword evidence="5 12" id="KW-0378">Hydrolase</keyword>
<dbReference type="InterPro" id="IPR047187">
    <property type="entry name" value="SF1_C_Upf1"/>
</dbReference>
<dbReference type="CDD" id="cd18808">
    <property type="entry name" value="SF1_C_Upf1"/>
    <property type="match status" value="1"/>
</dbReference>
<dbReference type="InterPro" id="IPR045055">
    <property type="entry name" value="DNA2/NAM7-like"/>
</dbReference>
<dbReference type="OrthoDB" id="306218at2759"/>
<evidence type="ECO:0000256" key="1">
    <source>
        <dbReference type="ARBA" id="ARBA00022722"/>
    </source>
</evidence>
<comment type="caution">
    <text evidence="16">The sequence shown here is derived from an EMBL/GenBank/DDBJ whole genome shotgun (WGS) entry which is preliminary data.</text>
</comment>
<dbReference type="EC" id="3.6.4.12" evidence="12"/>
<keyword evidence="12" id="KW-0539">Nucleus</keyword>
<dbReference type="GO" id="GO:0051539">
    <property type="term" value="F:4 iron, 4 sulfur cluster binding"/>
    <property type="evidence" value="ECO:0007669"/>
    <property type="project" value="UniProtKB-UniRule"/>
</dbReference>
<dbReference type="GO" id="GO:0005524">
    <property type="term" value="F:ATP binding"/>
    <property type="evidence" value="ECO:0007669"/>
    <property type="project" value="UniProtKB-UniRule"/>
</dbReference>
<evidence type="ECO:0000256" key="12">
    <source>
        <dbReference type="RuleBase" id="RU367041"/>
    </source>
</evidence>
<evidence type="ECO:0000256" key="8">
    <source>
        <dbReference type="ARBA" id="ARBA00023004"/>
    </source>
</evidence>
<keyword evidence="12" id="KW-0004">4Fe-4S</keyword>
<evidence type="ECO:0000256" key="7">
    <source>
        <dbReference type="ARBA" id="ARBA00022840"/>
    </source>
</evidence>
<dbReference type="GO" id="GO:0005634">
    <property type="term" value="C:nucleus"/>
    <property type="evidence" value="ECO:0007669"/>
    <property type="project" value="UniProtKB-SubCell"/>
</dbReference>
<dbReference type="Pfam" id="PF13087">
    <property type="entry name" value="AAA_12"/>
    <property type="match status" value="1"/>
</dbReference>
<evidence type="ECO:0000256" key="6">
    <source>
        <dbReference type="ARBA" id="ARBA00022806"/>
    </source>
</evidence>
<dbReference type="InterPro" id="IPR041677">
    <property type="entry name" value="DNA2/NAM7_AAA_11"/>
</dbReference>
<comment type="similarity">
    <text evidence="12">Belongs to the DNA2/NAM7 helicase family.</text>
</comment>
<dbReference type="GO" id="GO:0033567">
    <property type="term" value="P:DNA replication, Okazaki fragment processing"/>
    <property type="evidence" value="ECO:0007669"/>
    <property type="project" value="UniProtKB-UniRule"/>
</dbReference>
<sequence>MKDLSREGLEQKLEEVYDIDWESSFDAISMTPDKCELGTEVDPHSIFVKSQQRYLVVSKISTPSDSFSIYEIKGERSGTPAVLELHDLWHQQLVLEPGNLVNIVDNQQDLQAKFKITRDGGFVVVEPDILLSITSVMNQMWCERKSVLSELVKFQITSLDALRGTIAHDIIGRAMLERVTERAGLDFLVNECLRSPAILNSSYGCKLSQNDLVELVEDLIPHILDFVKNQFVSAARGQGVNFVDICDIEDTYWNPVFGLKGKLDATVKVRGKNNQEKIIPFEFKTGHSRHKGKQVTRSEHTGQVSLYTLLIRPRYGFVDSGLLLYIRESFLKEHKVPLLELQYLVCMRNRLAVSTGSSKGHLKLPRPGSVDFQFKCERCEFQSVCATSLRANPAETLPFLTDSETKLQTAASYLQPDDLEFFQKWMKVITLEIEENGGAFHSRHLWKSEAKDREAKGTCLSNLEFKHISPAEVLDSNGNRCYLLTLAKSNFVETKSKTLLSEKDLIILSTQFEICISYGTIEAMTDTYVTLTIERKLNQFCSQQHIRFTVDKVVSVSVLQTQYMYLSKIMEPNPEALRIRNHIVRKSPSKFAKLKLSDDSLIPIQPILIQFNADQQKVMLKSLQTDSFLFVKGMPGTGKTETIVGLLQILVKMNFTVLLVAYTNNAVDNILLKYKDVSPNFLRIGDGSRLAGDALRPFSTSELAKQTANLDILTLEYSSRPVVGSTLLSLKHEIFRRRKFDYCIIDEASQALPTSVLGALMLANKYILFGDPDQLPAIIKSNRVKEMNIEDSMFTLAAQPVNTVKLSIQYRMNSVIMELANKLVYKGQMSCGGEVQSESFLELPTHQLKKYVYHLPRMNQRWISYVLSKKLIKSIVFLETSLMNAFEEKIGESTRNVHEAEIVRLCVQSFVECGCKGTEIGIIAPFRGQVANVRQVVHDMGDQYKCVEVNTVDQYQGRDKDIIICSFTKSKAINQDTLSLKQNCFDNEIKQSILDDIRRLNVAVTRAKKKLVMIGNRLTLQQFTPFQRLFQILESEQIVSINHEDTKVIQGA</sequence>
<feature type="domain" description="DNA2/NAM7 helicase helicase" evidence="14">
    <location>
        <begin position="721"/>
        <end position="781"/>
    </location>
</feature>
<dbReference type="InterPro" id="IPR014808">
    <property type="entry name" value="DNA_replication_fac_Dna2_N"/>
</dbReference>
<feature type="domain" description="DNA2/NAM7 helicase-like C-terminal" evidence="15">
    <location>
        <begin position="792"/>
        <end position="1017"/>
    </location>
</feature>
<comment type="catalytic activity">
    <reaction evidence="12">
        <text>ATP + H2O = ADP + phosphate + H(+)</text>
        <dbReference type="Rhea" id="RHEA:13065"/>
        <dbReference type="ChEBI" id="CHEBI:15377"/>
        <dbReference type="ChEBI" id="CHEBI:15378"/>
        <dbReference type="ChEBI" id="CHEBI:30616"/>
        <dbReference type="ChEBI" id="CHEBI:43474"/>
        <dbReference type="ChEBI" id="CHEBI:456216"/>
        <dbReference type="EC" id="3.6.4.12"/>
    </reaction>
</comment>
<evidence type="ECO:0000259" key="13">
    <source>
        <dbReference type="Pfam" id="PF08696"/>
    </source>
</evidence>
<keyword evidence="12" id="KW-0235">DNA replication</keyword>
<keyword evidence="4 12" id="KW-0227">DNA damage</keyword>
<evidence type="ECO:0000256" key="2">
    <source>
        <dbReference type="ARBA" id="ARBA00022723"/>
    </source>
</evidence>
<keyword evidence="10 12" id="KW-0238">DNA-binding</keyword>
<evidence type="ECO:0000256" key="3">
    <source>
        <dbReference type="ARBA" id="ARBA00022741"/>
    </source>
</evidence>
<keyword evidence="12" id="KW-0511">Multifunctional enzyme</keyword>
<dbReference type="PANTHER" id="PTHR10887:SF433">
    <property type="entry name" value="DNA REPLICATION ATP-DEPENDENT HELICASE_NUCLEASE DNA2"/>
    <property type="match status" value="1"/>
</dbReference>
<dbReference type="EMBL" id="CAJVCH010467493">
    <property type="protein sequence ID" value="CAG7820035.1"/>
    <property type="molecule type" value="Genomic_DNA"/>
</dbReference>
<comment type="subcellular location">
    <subcellularLocation>
        <location evidence="12">Nucleus</location>
    </subcellularLocation>
    <subcellularLocation>
        <location evidence="12">Chromosome</location>
    </subcellularLocation>
</comment>
<evidence type="ECO:0000259" key="14">
    <source>
        <dbReference type="Pfam" id="PF13086"/>
    </source>
</evidence>
<feature type="domain" description="DNA2/NAM7 helicase helicase" evidence="14">
    <location>
        <begin position="610"/>
        <end position="707"/>
    </location>
</feature>
<dbReference type="InterPro" id="IPR041679">
    <property type="entry name" value="DNA2/NAM7-like_C"/>
</dbReference>
<keyword evidence="9 12" id="KW-0411">Iron-sulfur</keyword>
<keyword evidence="3 12" id="KW-0547">Nucleotide-binding</keyword>
<evidence type="ECO:0000256" key="11">
    <source>
        <dbReference type="ARBA" id="ARBA00023204"/>
    </source>
</evidence>
<comment type="function">
    <text evidence="12">Key enzyme involved in DNA replication and DNA repair. Involved in Okazaki fragments processing by cleaving long flaps that escape FEN1: flaps that are longer than 27 nucleotides are coated by replication protein A complex (RPA), leading to recruit DNA2 which cleaves the flap until it is too short to bind RPA and becomes a substrate for FEN1. Also involved in 5'-end resection of DNA during double-strand break (DSB) repair by mediating the cleavage of 5'-ssDNA.</text>
</comment>
<dbReference type="GO" id="GO:0005694">
    <property type="term" value="C:chromosome"/>
    <property type="evidence" value="ECO:0007669"/>
    <property type="project" value="UniProtKB-SubCell"/>
</dbReference>
<dbReference type="GO" id="GO:0017116">
    <property type="term" value="F:single-stranded DNA helicase activity"/>
    <property type="evidence" value="ECO:0007669"/>
    <property type="project" value="UniProtKB-UniRule"/>
</dbReference>
<keyword evidence="17" id="KW-1185">Reference proteome</keyword>
<evidence type="ECO:0000256" key="4">
    <source>
        <dbReference type="ARBA" id="ARBA00022763"/>
    </source>
</evidence>
<accession>A0A8J2KRH5</accession>
<keyword evidence="2 12" id="KW-0479">Metal-binding</keyword>
<dbReference type="GO" id="GO:0005737">
    <property type="term" value="C:cytoplasm"/>
    <property type="evidence" value="ECO:0007669"/>
    <property type="project" value="TreeGrafter"/>
</dbReference>
<keyword evidence="1 12" id="KW-0540">Nuclease</keyword>
<keyword evidence="7 12" id="KW-0067">ATP-binding</keyword>
<evidence type="ECO:0000256" key="9">
    <source>
        <dbReference type="ARBA" id="ARBA00023014"/>
    </source>
</evidence>
<gene>
    <name evidence="16" type="ORF">AFUS01_LOCUS30445</name>
</gene>
<dbReference type="GO" id="GO:0071932">
    <property type="term" value="P:replication fork reversal"/>
    <property type="evidence" value="ECO:0007669"/>
    <property type="project" value="TreeGrafter"/>
</dbReference>
<evidence type="ECO:0000313" key="16">
    <source>
        <dbReference type="EMBL" id="CAG7820035.1"/>
    </source>
</evidence>
<reference evidence="16" key="1">
    <citation type="submission" date="2021-06" db="EMBL/GenBank/DDBJ databases">
        <authorList>
            <person name="Hodson N. C."/>
            <person name="Mongue J. A."/>
            <person name="Jaron S. K."/>
        </authorList>
    </citation>
    <scope>NUCLEOTIDE SEQUENCE</scope>
</reference>
<dbReference type="Proteomes" id="UP000708208">
    <property type="component" value="Unassembled WGS sequence"/>
</dbReference>
<evidence type="ECO:0000259" key="15">
    <source>
        <dbReference type="Pfam" id="PF13087"/>
    </source>
</evidence>